<evidence type="ECO:0000313" key="3">
    <source>
        <dbReference type="Proteomes" id="UP001152467"/>
    </source>
</evidence>
<gene>
    <name evidence="1" type="ORF">PSECIP111854_02545</name>
    <name evidence="2" type="ORF">PSECIP111951_02881</name>
</gene>
<comment type="caution">
    <text evidence="1">The sequence shown here is derived from an EMBL/GenBank/DDBJ whole genome shotgun (WGS) entry which is preliminary data.</text>
</comment>
<sequence length="184" mass="20837">MGFTYSMFVLSFAVEPVVGALQLQEPAHEYYYSRESGTVEYGYDLRQGDKVVKGQVLLTYSKGEDKKSRNITSRTAGYLEYINNQLSVGASFSTGEMLYKVQSDLVLGWYFIDDIYKKKLQQSAQLWACSESGYWQFNIDVVKPKKLLVSLTLASSDYSALYQLSLKPDLTMYPSKQACLDAIL</sequence>
<dbReference type="Proteomes" id="UP001152467">
    <property type="component" value="Unassembled WGS sequence"/>
</dbReference>
<proteinExistence type="predicted"/>
<evidence type="ECO:0000313" key="4">
    <source>
        <dbReference type="Proteomes" id="UP001152485"/>
    </source>
</evidence>
<keyword evidence="3" id="KW-1185">Reference proteome</keyword>
<evidence type="ECO:0000313" key="1">
    <source>
        <dbReference type="EMBL" id="CAH9060138.1"/>
    </source>
</evidence>
<organism evidence="1 3">
    <name type="scientific">Pseudoalteromonas holothuriae</name>
    <dbReference type="NCBI Taxonomy" id="2963714"/>
    <lineage>
        <taxon>Bacteria</taxon>
        <taxon>Pseudomonadati</taxon>
        <taxon>Pseudomonadota</taxon>
        <taxon>Gammaproteobacteria</taxon>
        <taxon>Alteromonadales</taxon>
        <taxon>Pseudoalteromonadaceae</taxon>
        <taxon>Pseudoalteromonas</taxon>
    </lineage>
</organism>
<dbReference type="EMBL" id="CAMAPC010000009">
    <property type="protein sequence ID" value="CAH9060138.1"/>
    <property type="molecule type" value="Genomic_DNA"/>
</dbReference>
<name>A0A9W4VSI9_9GAMM</name>
<reference evidence="1 4" key="1">
    <citation type="submission" date="2022-07" db="EMBL/GenBank/DDBJ databases">
        <authorList>
            <person name="Criscuolo A."/>
        </authorList>
    </citation>
    <scope>NUCLEOTIDE SEQUENCE</scope>
    <source>
        <strain evidence="4">CIP 111951</strain>
        <strain evidence="1">CIP111854</strain>
        <strain evidence="2">CIP111951</strain>
    </source>
</reference>
<evidence type="ECO:0000313" key="2">
    <source>
        <dbReference type="EMBL" id="CAH9063328.1"/>
    </source>
</evidence>
<dbReference type="AlphaFoldDB" id="A0A9W4VSI9"/>
<dbReference type="EMBL" id="CAMAPD010000014">
    <property type="protein sequence ID" value="CAH9063328.1"/>
    <property type="molecule type" value="Genomic_DNA"/>
</dbReference>
<dbReference type="Proteomes" id="UP001152485">
    <property type="component" value="Unassembled WGS sequence"/>
</dbReference>
<accession>A0A9W4VSI9</accession>
<protein>
    <submittedName>
        <fullName evidence="1">Uncharacterized protein</fullName>
    </submittedName>
</protein>
<dbReference type="RefSeq" id="WP_261594186.1">
    <property type="nucleotide sequence ID" value="NZ_CAMAPC010000009.1"/>
</dbReference>